<name>A0A841CAK5_9LACT</name>
<dbReference type="EMBL" id="JACHHV010000047">
    <property type="protein sequence ID" value="MBB5888748.1"/>
    <property type="molecule type" value="Genomic_DNA"/>
</dbReference>
<protein>
    <recommendedName>
        <fullName evidence="4">Transposase</fullName>
    </recommendedName>
</protein>
<dbReference type="Proteomes" id="UP000562464">
    <property type="component" value="Unassembled WGS sequence"/>
</dbReference>
<gene>
    <name evidence="2" type="ORF">HNQ37_001661</name>
</gene>
<organism evidence="2 3">
    <name type="scientific">Lactovum miscens</name>
    <dbReference type="NCBI Taxonomy" id="190387"/>
    <lineage>
        <taxon>Bacteria</taxon>
        <taxon>Bacillati</taxon>
        <taxon>Bacillota</taxon>
        <taxon>Bacilli</taxon>
        <taxon>Lactobacillales</taxon>
        <taxon>Streptococcaceae</taxon>
        <taxon>Lactovum</taxon>
    </lineage>
</organism>
<evidence type="ECO:0008006" key="4">
    <source>
        <dbReference type="Google" id="ProtNLM"/>
    </source>
</evidence>
<sequence>MPELVKDFQQALYAYDSDSLVPLYETIESLCEMPEELENLHLLQAYIQRNWRSLKPFKQRSLLKDCEAVIGTCESHHRLYTYRMKKQGRRWSEAGAQAMVKLLSARRNQNFNAYTDYDSLPEVEVPVYDWHHLFRTYQKPTSEFKKVMKWDYHSLYQAHLGPHKLRRSFKI</sequence>
<evidence type="ECO:0000256" key="1">
    <source>
        <dbReference type="ARBA" id="ARBA00006539"/>
    </source>
</evidence>
<comment type="caution">
    <text evidence="2">The sequence shown here is derived from an EMBL/GenBank/DDBJ whole genome shotgun (WGS) entry which is preliminary data.</text>
</comment>
<comment type="similarity">
    <text evidence="1">Belongs to the UPF0236 family.</text>
</comment>
<dbReference type="Pfam" id="PF06782">
    <property type="entry name" value="UPF0236"/>
    <property type="match status" value="1"/>
</dbReference>
<evidence type="ECO:0000313" key="3">
    <source>
        <dbReference type="Proteomes" id="UP000562464"/>
    </source>
</evidence>
<accession>A0A841CAK5</accession>
<keyword evidence="3" id="KW-1185">Reference proteome</keyword>
<reference evidence="2 3" key="1">
    <citation type="submission" date="2020-08" db="EMBL/GenBank/DDBJ databases">
        <title>Genomic Encyclopedia of Type Strains, Phase IV (KMG-IV): sequencing the most valuable type-strain genomes for metagenomic binning, comparative biology and taxonomic classification.</title>
        <authorList>
            <person name="Goeker M."/>
        </authorList>
    </citation>
    <scope>NUCLEOTIDE SEQUENCE [LARGE SCALE GENOMIC DNA]</scope>
    <source>
        <strain evidence="2 3">DSM 14925</strain>
    </source>
</reference>
<dbReference type="AlphaFoldDB" id="A0A841CAK5"/>
<proteinExistence type="inferred from homology"/>
<dbReference type="InterPro" id="IPR009620">
    <property type="entry name" value="UPF0236"/>
</dbReference>
<evidence type="ECO:0000313" key="2">
    <source>
        <dbReference type="EMBL" id="MBB5888748.1"/>
    </source>
</evidence>